<feature type="compositionally biased region" description="Low complexity" evidence="1">
    <location>
        <begin position="120"/>
        <end position="132"/>
    </location>
</feature>
<feature type="compositionally biased region" description="Gly residues" evidence="1">
    <location>
        <begin position="51"/>
        <end position="100"/>
    </location>
</feature>
<sequence>MLCLGVLLTGCGDAADRGQVAVGAAGPGDGQAPQHPVPPRDGIELTPYDGKGNGSGSGNGSGNGSGDGDGSGGSGGSSSRGGGSGDGRGGAPSGRTGPGSGSSTAAPGTTRPGSTGGESGSHTPSPGSHGTPHPTPQPSDPNRPPHHDSPAPPKPGVPAGPGAPEGLLVGHPVLAGTDVRWCQKVSLDFVNTGDHPVTTGRVMFGSHVIGSLGVDWATLTSTHELPLPLAPGKRKTGSWRVCVDAWRVPLGMHLDTRDITFAWGAGGS</sequence>
<comment type="caution">
    <text evidence="2">The sequence shown here is derived from an EMBL/GenBank/DDBJ whole genome shotgun (WGS) entry which is preliminary data.</text>
</comment>
<evidence type="ECO:0000313" key="3">
    <source>
        <dbReference type="Proteomes" id="UP000629371"/>
    </source>
</evidence>
<keyword evidence="3" id="KW-1185">Reference proteome</keyword>
<proteinExistence type="predicted"/>
<feature type="compositionally biased region" description="Pro residues" evidence="1">
    <location>
        <begin position="133"/>
        <end position="142"/>
    </location>
</feature>
<dbReference type="Proteomes" id="UP000629371">
    <property type="component" value="Unassembled WGS sequence"/>
</dbReference>
<gene>
    <name evidence="2" type="ORF">JK360_29760</name>
</gene>
<feature type="compositionally biased region" description="Low complexity" evidence="1">
    <location>
        <begin position="101"/>
        <end position="113"/>
    </location>
</feature>
<evidence type="ECO:0008006" key="4">
    <source>
        <dbReference type="Google" id="ProtNLM"/>
    </source>
</evidence>
<name>A0ABS1N0I0_9ACTN</name>
<evidence type="ECO:0000256" key="1">
    <source>
        <dbReference type="SAM" id="MobiDB-lite"/>
    </source>
</evidence>
<organism evidence="2 3">
    <name type="scientific">Streptomyces siderophoricus</name>
    <dbReference type="NCBI Taxonomy" id="2802281"/>
    <lineage>
        <taxon>Bacteria</taxon>
        <taxon>Bacillati</taxon>
        <taxon>Actinomycetota</taxon>
        <taxon>Actinomycetes</taxon>
        <taxon>Kitasatosporales</taxon>
        <taxon>Streptomycetaceae</taxon>
        <taxon>Streptomyces</taxon>
    </lineage>
</organism>
<accession>A0ABS1N0I0</accession>
<protein>
    <recommendedName>
        <fullName evidence="4">Secreted protein</fullName>
    </recommendedName>
</protein>
<reference evidence="2 3" key="1">
    <citation type="submission" date="2021-01" db="EMBL/GenBank/DDBJ databases">
        <title>WGS of actinomycetes isolated from Thailand.</title>
        <authorList>
            <person name="Thawai C."/>
        </authorList>
    </citation>
    <scope>NUCLEOTIDE SEQUENCE [LARGE SCALE GENOMIC DNA]</scope>
    <source>
        <strain evidence="2 3">CH9-7</strain>
    </source>
</reference>
<evidence type="ECO:0000313" key="2">
    <source>
        <dbReference type="EMBL" id="MBL1093464.1"/>
    </source>
</evidence>
<dbReference type="EMBL" id="JAERRI010000020">
    <property type="protein sequence ID" value="MBL1093464.1"/>
    <property type="molecule type" value="Genomic_DNA"/>
</dbReference>
<feature type="region of interest" description="Disordered" evidence="1">
    <location>
        <begin position="22"/>
        <end position="169"/>
    </location>
</feature>
<feature type="compositionally biased region" description="Low complexity" evidence="1">
    <location>
        <begin position="22"/>
        <end position="34"/>
    </location>
</feature>